<sequence>MSRTRSIWAATATALLALVLGLLNPAAAFAGNDGMLNTALTAKNAAVYSGDALVYEAQLSCSDPAECTDVTLHFSKPVAVKAGAKGTVTKPYPPGVSSVTANDDGTVDVAYSATAAGLVSQLTISWPTENLTTPPGDQTTTMTVIQPGQPDVTREATIALLAGSELGLKKSGASTTLPDQAYTYTLNAGLSYLDPVNHHGGLTFTNVVLVDPLPADAVFVSASMGGVYDAASHTVTWQIGKLGAGTEVLVTVTYPAPADGGESEYVNTATLTGVQIGADKPTSVDSSSPVTVRADAPDYRVTASKSGTPLIADGVQHFEIVLTNRSNAAADIRVTDPIPDGLVVTSVDRGYYGASPGSTIEFGYVDGSTSGPLDFDVPTVPVPAGAPRVATVTVVFHQLPVNRTASVYVYTVADWEAIGDGTSLTNCATIETIETGDAQQQCARVEVSPVPVPSPGIGKAADQTPVGPGGTMTWTLAITNSDNNPTPLMPVVYDNIPNQLEYVPGSLRLAPGSGDYCLPASDFREELLAGWNADHGLQYDDRRAVTVRWTYTGTTGLVIPKWRAGCEYEYDTLVKPGTPSGSYTGNSSSGSFRGNDATIFDRDRRIPASMYGYLNDLYDEDGDGDTTEQAPRVAADFSVADSAAAWIEKHVTGDQDGGHWFDSAEKKGKQAEVGTSVPGGTVSYQVRLGNLGNRDLTKLVAYDLLPLPGNHGVTNGRYAQDPPGNGNEWTPTMTGPIPNPVPGSLTITYSTKADPCRPEMDNSDEHSASFFCDGQQDASWRTSEQVGDWSQIRAVRFDFGDHVFAGGEFVDLEWTMAAPTARADGSPIHGGERTWNRIALDSVQAADGTPLLAAEAPWVVDRMAVPAAPTAPAISIEKWSTEDGFPLGDFDDAPGKTVPAKTATAITMTVTNTGAEALRDVTVADETLDGPAMTGLSCDFSPLGGPASGTEWAGPFEVGASVDCTGEVPGLDGGAAHADRASVTGVGVVSGTLVRDADDWHARASKREAPPAPFDGPDALAHTGIVLGAVGLAAGLLLLGLLLARRRRARA</sequence>
<accession>A0ABY4AWF0</accession>
<evidence type="ECO:0000256" key="1">
    <source>
        <dbReference type="SAM" id="Phobius"/>
    </source>
</evidence>
<evidence type="ECO:0000256" key="2">
    <source>
        <dbReference type="SAM" id="SignalP"/>
    </source>
</evidence>
<reference evidence="4 5" key="1">
    <citation type="submission" date="2022-03" db="EMBL/GenBank/DDBJ databases">
        <title>Agromyces sp. isolated from the gut of P. brevitarsis seulensis larvae.</title>
        <authorList>
            <person name="Won M."/>
            <person name="Kwon S.-W."/>
        </authorList>
    </citation>
    <scope>NUCLEOTIDE SEQUENCE [LARGE SCALE GENOMIC DNA]</scope>
    <source>
        <strain evidence="4 5">KACC 16215</strain>
    </source>
</reference>
<feature type="signal peptide" evidence="2">
    <location>
        <begin position="1"/>
        <end position="30"/>
    </location>
</feature>
<dbReference type="EMBL" id="CP094533">
    <property type="protein sequence ID" value="UOE26722.1"/>
    <property type="molecule type" value="Genomic_DNA"/>
</dbReference>
<keyword evidence="1" id="KW-1133">Transmembrane helix</keyword>
<keyword evidence="1" id="KW-0812">Transmembrane</keyword>
<evidence type="ECO:0000259" key="3">
    <source>
        <dbReference type="Pfam" id="PF01345"/>
    </source>
</evidence>
<keyword evidence="5" id="KW-1185">Reference proteome</keyword>
<evidence type="ECO:0000313" key="5">
    <source>
        <dbReference type="Proteomes" id="UP000831304"/>
    </source>
</evidence>
<dbReference type="Proteomes" id="UP000831304">
    <property type="component" value="Chromosome"/>
</dbReference>
<feature type="transmembrane region" description="Helical" evidence="1">
    <location>
        <begin position="1019"/>
        <end position="1044"/>
    </location>
</feature>
<dbReference type="RefSeq" id="WP_243569533.1">
    <property type="nucleotide sequence ID" value="NZ_BAAARD010000004.1"/>
</dbReference>
<dbReference type="Gene3D" id="2.60.40.1170">
    <property type="entry name" value="Mu homology domain, subdomain B"/>
    <property type="match status" value="1"/>
</dbReference>
<name>A0ABY4AWF0_9MICO</name>
<dbReference type="NCBIfam" id="TIGR01451">
    <property type="entry name" value="B_ant_repeat"/>
    <property type="match status" value="1"/>
</dbReference>
<feature type="domain" description="DUF11" evidence="3">
    <location>
        <begin position="194"/>
        <end position="287"/>
    </location>
</feature>
<dbReference type="InterPro" id="IPR001434">
    <property type="entry name" value="OmcB-like_DUF11"/>
</dbReference>
<feature type="chain" id="PRO_5046918519" evidence="2">
    <location>
        <begin position="31"/>
        <end position="1051"/>
    </location>
</feature>
<keyword evidence="1" id="KW-0472">Membrane</keyword>
<gene>
    <name evidence="4" type="ORF">MTP13_02785</name>
</gene>
<dbReference type="InterPro" id="IPR047589">
    <property type="entry name" value="DUF11_rpt"/>
</dbReference>
<evidence type="ECO:0000313" key="4">
    <source>
        <dbReference type="EMBL" id="UOE26722.1"/>
    </source>
</evidence>
<organism evidence="4 5">
    <name type="scientific">Agromyces soli</name>
    <dbReference type="NCBI Taxonomy" id="659012"/>
    <lineage>
        <taxon>Bacteria</taxon>
        <taxon>Bacillati</taxon>
        <taxon>Actinomycetota</taxon>
        <taxon>Actinomycetes</taxon>
        <taxon>Micrococcales</taxon>
        <taxon>Microbacteriaceae</taxon>
        <taxon>Agromyces</taxon>
    </lineage>
</organism>
<proteinExistence type="predicted"/>
<protein>
    <submittedName>
        <fullName evidence="4">DUF11 domain-containing protein</fullName>
    </submittedName>
</protein>
<keyword evidence="2" id="KW-0732">Signal</keyword>
<dbReference type="Pfam" id="PF01345">
    <property type="entry name" value="DUF11"/>
    <property type="match status" value="1"/>
</dbReference>